<dbReference type="InterPro" id="IPR037518">
    <property type="entry name" value="MPN"/>
</dbReference>
<evidence type="ECO:0000256" key="4">
    <source>
        <dbReference type="ARBA" id="ARBA00022833"/>
    </source>
</evidence>
<gene>
    <name evidence="8" type="ORF">ENJ10_03115</name>
</gene>
<dbReference type="InterPro" id="IPR025657">
    <property type="entry name" value="RadC_JAB"/>
</dbReference>
<evidence type="ECO:0000313" key="8">
    <source>
        <dbReference type="EMBL" id="HED09654.1"/>
    </source>
</evidence>
<name>A0A7V1LKF2_CALAY</name>
<dbReference type="InterPro" id="IPR020891">
    <property type="entry name" value="UPF0758_CS"/>
</dbReference>
<comment type="similarity">
    <text evidence="6">Belongs to the UPF0758 family.</text>
</comment>
<sequence>MTQTNFLSWLVEEKTNRKSNGQRITDWPEDERPREKLIRFGAAHLSNAELIAILLGQGSQNANAVQTARMLISRFSDVDGIARASLEELQQVHGIGPAKAVTLLAAFQLYRNLQSERAMKESRVFSNPRRIAEIYIPKLSHKKKESFYVLLLDSAMKLIRDVEVTRGLLNASLVHPREVFNPAIRNNARGIILMHNHPSGQKEASPEDRRITEKLVQSGELLDIPVYDHIIIAGDGYFSFKEHNLL</sequence>
<dbReference type="InterPro" id="IPR001405">
    <property type="entry name" value="UPF0758"/>
</dbReference>
<dbReference type="Proteomes" id="UP000886005">
    <property type="component" value="Unassembled WGS sequence"/>
</dbReference>
<keyword evidence="2" id="KW-0479">Metal-binding</keyword>
<evidence type="ECO:0000256" key="5">
    <source>
        <dbReference type="ARBA" id="ARBA00023049"/>
    </source>
</evidence>
<organism evidence="8">
    <name type="scientific">Caldithrix abyssi</name>
    <dbReference type="NCBI Taxonomy" id="187145"/>
    <lineage>
        <taxon>Bacteria</taxon>
        <taxon>Pseudomonadati</taxon>
        <taxon>Calditrichota</taxon>
        <taxon>Calditrichia</taxon>
        <taxon>Calditrichales</taxon>
        <taxon>Calditrichaceae</taxon>
        <taxon>Caldithrix</taxon>
    </lineage>
</organism>
<evidence type="ECO:0000256" key="3">
    <source>
        <dbReference type="ARBA" id="ARBA00022801"/>
    </source>
</evidence>
<dbReference type="PANTHER" id="PTHR30471">
    <property type="entry name" value="DNA REPAIR PROTEIN RADC"/>
    <property type="match status" value="1"/>
</dbReference>
<dbReference type="GO" id="GO:0008237">
    <property type="term" value="F:metallopeptidase activity"/>
    <property type="evidence" value="ECO:0007669"/>
    <property type="project" value="UniProtKB-KW"/>
</dbReference>
<dbReference type="Gene3D" id="1.10.150.20">
    <property type="entry name" value="5' to 3' exonuclease, C-terminal subdomain"/>
    <property type="match status" value="1"/>
</dbReference>
<dbReference type="Gene3D" id="3.40.140.10">
    <property type="entry name" value="Cytidine Deaminase, domain 2"/>
    <property type="match status" value="1"/>
</dbReference>
<evidence type="ECO:0000256" key="1">
    <source>
        <dbReference type="ARBA" id="ARBA00022670"/>
    </source>
</evidence>
<dbReference type="NCBIfam" id="TIGR00608">
    <property type="entry name" value="radc"/>
    <property type="match status" value="1"/>
</dbReference>
<keyword evidence="5" id="KW-0482">Metalloprotease</keyword>
<keyword evidence="1" id="KW-0645">Protease</keyword>
<dbReference type="InterPro" id="IPR010994">
    <property type="entry name" value="RuvA_2-like"/>
</dbReference>
<keyword evidence="3" id="KW-0378">Hydrolase</keyword>
<evidence type="ECO:0000259" key="7">
    <source>
        <dbReference type="PROSITE" id="PS50249"/>
    </source>
</evidence>
<dbReference type="PROSITE" id="PS50249">
    <property type="entry name" value="MPN"/>
    <property type="match status" value="1"/>
</dbReference>
<feature type="domain" description="MPN" evidence="7">
    <location>
        <begin position="124"/>
        <end position="246"/>
    </location>
</feature>
<evidence type="ECO:0000256" key="6">
    <source>
        <dbReference type="RuleBase" id="RU003797"/>
    </source>
</evidence>
<evidence type="ECO:0000256" key="2">
    <source>
        <dbReference type="ARBA" id="ARBA00022723"/>
    </source>
</evidence>
<dbReference type="GO" id="GO:0006508">
    <property type="term" value="P:proteolysis"/>
    <property type="evidence" value="ECO:0007669"/>
    <property type="project" value="UniProtKB-KW"/>
</dbReference>
<dbReference type="AlphaFoldDB" id="A0A7V1LKF2"/>
<dbReference type="PANTHER" id="PTHR30471:SF3">
    <property type="entry name" value="UPF0758 PROTEIN YEES-RELATED"/>
    <property type="match status" value="1"/>
</dbReference>
<dbReference type="SUPFAM" id="SSF47781">
    <property type="entry name" value="RuvA domain 2-like"/>
    <property type="match status" value="1"/>
</dbReference>
<dbReference type="EMBL" id="DRLD01000083">
    <property type="protein sequence ID" value="HED09654.1"/>
    <property type="molecule type" value="Genomic_DNA"/>
</dbReference>
<dbReference type="CDD" id="cd08071">
    <property type="entry name" value="MPN_DUF2466"/>
    <property type="match status" value="1"/>
</dbReference>
<protein>
    <submittedName>
        <fullName evidence="8">JAB domain-containing protein</fullName>
    </submittedName>
</protein>
<proteinExistence type="inferred from homology"/>
<dbReference type="Pfam" id="PF20582">
    <property type="entry name" value="UPF0758_N"/>
    <property type="match status" value="1"/>
</dbReference>
<keyword evidence="4" id="KW-0862">Zinc</keyword>
<comment type="caution">
    <text evidence="8">The sequence shown here is derived from an EMBL/GenBank/DDBJ whole genome shotgun (WGS) entry which is preliminary data.</text>
</comment>
<dbReference type="NCBIfam" id="NF000642">
    <property type="entry name" value="PRK00024.1"/>
    <property type="match status" value="1"/>
</dbReference>
<reference evidence="8" key="1">
    <citation type="journal article" date="2020" name="mSystems">
        <title>Genome- and Community-Level Interaction Insights into Carbon Utilization and Element Cycling Functions of Hydrothermarchaeota in Hydrothermal Sediment.</title>
        <authorList>
            <person name="Zhou Z."/>
            <person name="Liu Y."/>
            <person name="Xu W."/>
            <person name="Pan J."/>
            <person name="Luo Z.H."/>
            <person name="Li M."/>
        </authorList>
    </citation>
    <scope>NUCLEOTIDE SEQUENCE [LARGE SCALE GENOMIC DNA]</scope>
    <source>
        <strain evidence="8">HyVt-456</strain>
    </source>
</reference>
<dbReference type="PROSITE" id="PS01302">
    <property type="entry name" value="UPF0758"/>
    <property type="match status" value="1"/>
</dbReference>
<dbReference type="InterPro" id="IPR046778">
    <property type="entry name" value="UPF0758_N"/>
</dbReference>
<dbReference type="GO" id="GO:0046872">
    <property type="term" value="F:metal ion binding"/>
    <property type="evidence" value="ECO:0007669"/>
    <property type="project" value="UniProtKB-KW"/>
</dbReference>
<dbReference type="Pfam" id="PF04002">
    <property type="entry name" value="RadC"/>
    <property type="match status" value="1"/>
</dbReference>
<accession>A0A7V1LKF2</accession>